<proteinExistence type="predicted"/>
<protein>
    <submittedName>
        <fullName evidence="1">Uncharacterized protein</fullName>
    </submittedName>
</protein>
<evidence type="ECO:0000313" key="2">
    <source>
        <dbReference type="Proteomes" id="UP000001542"/>
    </source>
</evidence>
<dbReference type="Proteomes" id="UP000001542">
    <property type="component" value="Unassembled WGS sequence"/>
</dbReference>
<reference evidence="1" key="2">
    <citation type="journal article" date="2007" name="Science">
        <title>Draft genome sequence of the sexually transmitted pathogen Trichomonas vaginalis.</title>
        <authorList>
            <person name="Carlton J.M."/>
            <person name="Hirt R.P."/>
            <person name="Silva J.C."/>
            <person name="Delcher A.L."/>
            <person name="Schatz M."/>
            <person name="Zhao Q."/>
            <person name="Wortman J.R."/>
            <person name="Bidwell S.L."/>
            <person name="Alsmark U.C.M."/>
            <person name="Besteiro S."/>
            <person name="Sicheritz-Ponten T."/>
            <person name="Noel C.J."/>
            <person name="Dacks J.B."/>
            <person name="Foster P.G."/>
            <person name="Simillion C."/>
            <person name="Van de Peer Y."/>
            <person name="Miranda-Saavedra D."/>
            <person name="Barton G.J."/>
            <person name="Westrop G.D."/>
            <person name="Mueller S."/>
            <person name="Dessi D."/>
            <person name="Fiori P.L."/>
            <person name="Ren Q."/>
            <person name="Paulsen I."/>
            <person name="Zhang H."/>
            <person name="Bastida-Corcuera F.D."/>
            <person name="Simoes-Barbosa A."/>
            <person name="Brown M.T."/>
            <person name="Hayes R.D."/>
            <person name="Mukherjee M."/>
            <person name="Okumura C.Y."/>
            <person name="Schneider R."/>
            <person name="Smith A.J."/>
            <person name="Vanacova S."/>
            <person name="Villalvazo M."/>
            <person name="Haas B.J."/>
            <person name="Pertea M."/>
            <person name="Feldblyum T.V."/>
            <person name="Utterback T.R."/>
            <person name="Shu C.L."/>
            <person name="Osoegawa K."/>
            <person name="de Jong P.J."/>
            <person name="Hrdy I."/>
            <person name="Horvathova L."/>
            <person name="Zubacova Z."/>
            <person name="Dolezal P."/>
            <person name="Malik S.B."/>
            <person name="Logsdon J.M. Jr."/>
            <person name="Henze K."/>
            <person name="Gupta A."/>
            <person name="Wang C.C."/>
            <person name="Dunne R.L."/>
            <person name="Upcroft J.A."/>
            <person name="Upcroft P."/>
            <person name="White O."/>
            <person name="Salzberg S.L."/>
            <person name="Tang P."/>
            <person name="Chiu C.-H."/>
            <person name="Lee Y.-S."/>
            <person name="Embley T.M."/>
            <person name="Coombs G.H."/>
            <person name="Mottram J.C."/>
            <person name="Tachezy J."/>
            <person name="Fraser-Liggett C.M."/>
            <person name="Johnson P.J."/>
        </authorList>
    </citation>
    <scope>NUCLEOTIDE SEQUENCE [LARGE SCALE GENOMIC DNA]</scope>
    <source>
        <strain evidence="1">G3</strain>
    </source>
</reference>
<dbReference type="KEGG" id="tva:4751548"/>
<evidence type="ECO:0000313" key="1">
    <source>
        <dbReference type="EMBL" id="EAX93823.1"/>
    </source>
</evidence>
<gene>
    <name evidence="1" type="ORF">TVAG_177310</name>
</gene>
<dbReference type="VEuPathDB" id="TrichDB:TVAGG3_1003180"/>
<organism evidence="1 2">
    <name type="scientific">Trichomonas vaginalis (strain ATCC PRA-98 / G3)</name>
    <dbReference type="NCBI Taxonomy" id="412133"/>
    <lineage>
        <taxon>Eukaryota</taxon>
        <taxon>Metamonada</taxon>
        <taxon>Parabasalia</taxon>
        <taxon>Trichomonadida</taxon>
        <taxon>Trichomonadidae</taxon>
        <taxon>Trichomonas</taxon>
    </lineage>
</organism>
<dbReference type="InParanoid" id="A2FMM3"/>
<accession>A2FMM3</accession>
<dbReference type="VEuPathDB" id="TrichDB:TVAG_177310"/>
<sequence>MNFQEICNVLKEAGYTFELHPLGNYLKIIKDKHEANLSEDAALTYSLYTYKMGDQFLIQDVSKIFNALNYKGTSESQDNADQVFHPQGKKVSLKEVGEKLKEDSYEVINVDIEGGYYMSLTHKNNQPILNGKTNIDLNKDGVISLFSEDKQMEIVNDIAAIFKRYNYSDHGPHFDGATHSFFKDN</sequence>
<dbReference type="EMBL" id="DS113890">
    <property type="protein sequence ID" value="EAX93823.1"/>
    <property type="molecule type" value="Genomic_DNA"/>
</dbReference>
<reference evidence="1" key="1">
    <citation type="submission" date="2006-10" db="EMBL/GenBank/DDBJ databases">
        <authorList>
            <person name="Amadeo P."/>
            <person name="Zhao Q."/>
            <person name="Wortman J."/>
            <person name="Fraser-Liggett C."/>
            <person name="Carlton J."/>
        </authorList>
    </citation>
    <scope>NUCLEOTIDE SEQUENCE</scope>
    <source>
        <strain evidence="1">G3</strain>
    </source>
</reference>
<dbReference type="RefSeq" id="XP_001306753.1">
    <property type="nucleotide sequence ID" value="XM_001306752.1"/>
</dbReference>
<name>A2FMM3_TRIV3</name>
<keyword evidence="2" id="KW-1185">Reference proteome</keyword>
<dbReference type="AlphaFoldDB" id="A2FMM3"/>